<proteinExistence type="predicted"/>
<evidence type="ECO:0000313" key="2">
    <source>
        <dbReference type="EMBL" id="KAH9298249.1"/>
    </source>
</evidence>
<feature type="non-terminal residue" evidence="2">
    <location>
        <position position="103"/>
    </location>
</feature>
<dbReference type="PANTHER" id="PTHR45629:SF7">
    <property type="entry name" value="DNA EXCISION REPAIR PROTEIN ERCC-6-RELATED"/>
    <property type="match status" value="1"/>
</dbReference>
<dbReference type="GO" id="GO:0007131">
    <property type="term" value="P:reciprocal meiotic recombination"/>
    <property type="evidence" value="ECO:0007669"/>
    <property type="project" value="TreeGrafter"/>
</dbReference>
<dbReference type="InterPro" id="IPR027417">
    <property type="entry name" value="P-loop_NTPase"/>
</dbReference>
<evidence type="ECO:0000259" key="1">
    <source>
        <dbReference type="Pfam" id="PF00176"/>
    </source>
</evidence>
<evidence type="ECO:0000313" key="3">
    <source>
        <dbReference type="Proteomes" id="UP000824469"/>
    </source>
</evidence>
<sequence length="103" mass="11821">DAFILNMKQVQEGRAHIFIDPYLNSKLRPHQREGVKFLFECVMGLRAQAFTGCLLADEMGLGKTLQVITLIWTLFQQVSKVKHEFKRTLVVCPTSLVQNWGNE</sequence>
<dbReference type="InterPro" id="IPR000330">
    <property type="entry name" value="SNF2_N"/>
</dbReference>
<comment type="caution">
    <text evidence="2">The sequence shown here is derived from an EMBL/GenBank/DDBJ whole genome shotgun (WGS) entry which is preliminary data.</text>
</comment>
<organism evidence="2 3">
    <name type="scientific">Taxus chinensis</name>
    <name type="common">Chinese yew</name>
    <name type="synonym">Taxus wallichiana var. chinensis</name>
    <dbReference type="NCBI Taxonomy" id="29808"/>
    <lineage>
        <taxon>Eukaryota</taxon>
        <taxon>Viridiplantae</taxon>
        <taxon>Streptophyta</taxon>
        <taxon>Embryophyta</taxon>
        <taxon>Tracheophyta</taxon>
        <taxon>Spermatophyta</taxon>
        <taxon>Pinopsida</taxon>
        <taxon>Pinidae</taxon>
        <taxon>Conifers II</taxon>
        <taxon>Cupressales</taxon>
        <taxon>Taxaceae</taxon>
        <taxon>Taxus</taxon>
    </lineage>
</organism>
<accession>A0AA38CJX6</accession>
<dbReference type="GO" id="GO:0005524">
    <property type="term" value="F:ATP binding"/>
    <property type="evidence" value="ECO:0007669"/>
    <property type="project" value="InterPro"/>
</dbReference>
<protein>
    <recommendedName>
        <fullName evidence="1">SNF2 N-terminal domain-containing protein</fullName>
    </recommendedName>
</protein>
<feature type="non-terminal residue" evidence="2">
    <location>
        <position position="1"/>
    </location>
</feature>
<dbReference type="PANTHER" id="PTHR45629">
    <property type="entry name" value="SNF2/RAD54 FAMILY MEMBER"/>
    <property type="match status" value="1"/>
</dbReference>
<dbReference type="GO" id="GO:0005634">
    <property type="term" value="C:nucleus"/>
    <property type="evidence" value="ECO:0007669"/>
    <property type="project" value="TreeGrafter"/>
</dbReference>
<reference evidence="2 3" key="1">
    <citation type="journal article" date="2021" name="Nat. Plants">
        <title>The Taxus genome provides insights into paclitaxel biosynthesis.</title>
        <authorList>
            <person name="Xiong X."/>
            <person name="Gou J."/>
            <person name="Liao Q."/>
            <person name="Li Y."/>
            <person name="Zhou Q."/>
            <person name="Bi G."/>
            <person name="Li C."/>
            <person name="Du R."/>
            <person name="Wang X."/>
            <person name="Sun T."/>
            <person name="Guo L."/>
            <person name="Liang H."/>
            <person name="Lu P."/>
            <person name="Wu Y."/>
            <person name="Zhang Z."/>
            <person name="Ro D.K."/>
            <person name="Shang Y."/>
            <person name="Huang S."/>
            <person name="Yan J."/>
        </authorList>
    </citation>
    <scope>NUCLEOTIDE SEQUENCE [LARGE SCALE GENOMIC DNA]</scope>
    <source>
        <strain evidence="2">Ta-2019</strain>
    </source>
</reference>
<dbReference type="Proteomes" id="UP000824469">
    <property type="component" value="Unassembled WGS sequence"/>
</dbReference>
<dbReference type="Pfam" id="PF00176">
    <property type="entry name" value="SNF2-rel_dom"/>
    <property type="match status" value="1"/>
</dbReference>
<dbReference type="InterPro" id="IPR038718">
    <property type="entry name" value="SNF2-like_sf"/>
</dbReference>
<dbReference type="EMBL" id="JAHRHJ020000010">
    <property type="protein sequence ID" value="KAH9298249.1"/>
    <property type="molecule type" value="Genomic_DNA"/>
</dbReference>
<dbReference type="InterPro" id="IPR050496">
    <property type="entry name" value="SNF2_RAD54_helicase_repair"/>
</dbReference>
<dbReference type="SUPFAM" id="SSF52540">
    <property type="entry name" value="P-loop containing nucleoside triphosphate hydrolases"/>
    <property type="match status" value="1"/>
</dbReference>
<dbReference type="AlphaFoldDB" id="A0AA38CJX6"/>
<name>A0AA38CJX6_TAXCH</name>
<feature type="domain" description="SNF2 N-terminal" evidence="1">
    <location>
        <begin position="30"/>
        <end position="103"/>
    </location>
</feature>
<dbReference type="GO" id="GO:0015616">
    <property type="term" value="F:DNA translocase activity"/>
    <property type="evidence" value="ECO:0007669"/>
    <property type="project" value="TreeGrafter"/>
</dbReference>
<dbReference type="GO" id="GO:0000724">
    <property type="term" value="P:double-strand break repair via homologous recombination"/>
    <property type="evidence" value="ECO:0007669"/>
    <property type="project" value="TreeGrafter"/>
</dbReference>
<dbReference type="Gene3D" id="3.40.50.10810">
    <property type="entry name" value="Tandem AAA-ATPase domain"/>
    <property type="match status" value="1"/>
</dbReference>
<keyword evidence="3" id="KW-1185">Reference proteome</keyword>
<gene>
    <name evidence="2" type="ORF">KI387_029931</name>
</gene>